<dbReference type="FunFam" id="3.30.1370.10:FF:000037">
    <property type="entry name" value="KH domain protein"/>
    <property type="match status" value="1"/>
</dbReference>
<gene>
    <name evidence="8" type="primary">Kiaa0907</name>
</gene>
<proteinExistence type="evidence at transcript level"/>
<evidence type="ECO:0000259" key="7">
    <source>
        <dbReference type="Pfam" id="PF23469"/>
    </source>
</evidence>
<dbReference type="GO" id="GO:0003723">
    <property type="term" value="F:RNA binding"/>
    <property type="evidence" value="ECO:0007669"/>
    <property type="project" value="InterPro"/>
</dbReference>
<dbReference type="InterPro" id="IPR055256">
    <property type="entry name" value="KH_1_KHDC4/BBP-like"/>
</dbReference>
<comment type="similarity">
    <text evidence="1">Belongs to the KHDC4 family.</text>
</comment>
<organism evidence="8">
    <name type="scientific">Phallusia mammillata</name>
    <dbReference type="NCBI Taxonomy" id="59560"/>
    <lineage>
        <taxon>Eukaryota</taxon>
        <taxon>Metazoa</taxon>
        <taxon>Chordata</taxon>
        <taxon>Tunicata</taxon>
        <taxon>Ascidiacea</taxon>
        <taxon>Phlebobranchia</taxon>
        <taxon>Ascidiidae</taxon>
        <taxon>Phallusia</taxon>
    </lineage>
</organism>
<accession>A0A6F9DG80</accession>
<feature type="compositionally biased region" description="Pro residues" evidence="5">
    <location>
        <begin position="431"/>
        <end position="441"/>
    </location>
</feature>
<dbReference type="AlphaFoldDB" id="A0A6F9DG80"/>
<feature type="compositionally biased region" description="Pro residues" evidence="5">
    <location>
        <begin position="448"/>
        <end position="457"/>
    </location>
</feature>
<dbReference type="GO" id="GO:0005634">
    <property type="term" value="C:nucleus"/>
    <property type="evidence" value="ECO:0007669"/>
    <property type="project" value="InterPro"/>
</dbReference>
<name>A0A6F9DG80_9ASCI</name>
<evidence type="ECO:0000259" key="6">
    <source>
        <dbReference type="Pfam" id="PF22675"/>
    </source>
</evidence>
<evidence type="ECO:0000256" key="3">
    <source>
        <dbReference type="ARBA" id="ARBA00030267"/>
    </source>
</evidence>
<dbReference type="Pfam" id="PF22675">
    <property type="entry name" value="KH-I_KHDC4-BBP"/>
    <property type="match status" value="1"/>
</dbReference>
<reference evidence="8" key="1">
    <citation type="submission" date="2020-04" db="EMBL/GenBank/DDBJ databases">
        <authorList>
            <person name="Neveu A P."/>
        </authorList>
    </citation>
    <scope>NUCLEOTIDE SEQUENCE</scope>
    <source>
        <tissue evidence="8">Whole embryo</tissue>
    </source>
</reference>
<dbReference type="PANTHER" id="PTHR15744:SF0">
    <property type="entry name" value="KH HOMOLOGY DOMAIN-CONTAINING PROTEIN 4"/>
    <property type="match status" value="1"/>
</dbReference>
<dbReference type="CDD" id="cd22386">
    <property type="entry name" value="KH-I_KHDC4_rpt2"/>
    <property type="match status" value="1"/>
</dbReference>
<dbReference type="InterPro" id="IPR036612">
    <property type="entry name" value="KH_dom_type_1_sf"/>
</dbReference>
<evidence type="ECO:0000256" key="1">
    <source>
        <dbReference type="ARBA" id="ARBA00006093"/>
    </source>
</evidence>
<dbReference type="EMBL" id="LR786178">
    <property type="protein sequence ID" value="CAB3258635.1"/>
    <property type="molecule type" value="mRNA"/>
</dbReference>
<evidence type="ECO:0000256" key="2">
    <source>
        <dbReference type="ARBA" id="ARBA00017795"/>
    </source>
</evidence>
<dbReference type="InterPro" id="IPR047889">
    <property type="entry name" value="KHDC4_KH-I_second"/>
</dbReference>
<sequence>MSNPKNDTSKTDMKPPEPLFQVPFARPAEQKTRMSKFTDTPVATNGKSRKSKFTDHPLGVVPPPPSVVDPKQAAALAAAKINANLRAKGKLSDETLLKPVLAPVSTTNTLLNIIQISPTTKVFDSYVAKIDINDLPVSVRSHFLQSSVLDGVGTQTGASISSKGQCLTVEEKSRLNGIEKQLHLFIQSPLKLKVDMALSKLREMISKHPVASSNTNVTGGLTGISQLPQKPIIPPVGQPTLPTGSYMQEKVFVGLDHASKDFDLKTKLIGQNYTNFNFVANSTGAKVILRGRGSGFIEPTSGREAFEAMYVFISHNTQTGVDSAKKLVRNLIDTVKNDLTTYMSRNSFSSQHRLQQNKFSAYPTQPRMPMPAAPFAPMPNPYFATPPGVPPYNVPPTNPYPLPIPAQTGEIQAAPPVPAPIPPLSDTQEPINPPGVDPDPVAPTSNLMPPPPAPVPPKVQETKPNKKRRFKEEQPDDSDVLGYSQVSSKQESEEKQKKTKRTFKEDTKVSAIPEDDSKPSNMPFWMSHSYD</sequence>
<dbReference type="PANTHER" id="PTHR15744">
    <property type="entry name" value="BLOM7"/>
    <property type="match status" value="1"/>
</dbReference>
<dbReference type="InterPro" id="IPR056149">
    <property type="entry name" value="PRP5/DDX46/KHDC4_KH"/>
</dbReference>
<dbReference type="Gene3D" id="3.30.1370.10">
    <property type="entry name" value="K Homology domain, type 1"/>
    <property type="match status" value="1"/>
</dbReference>
<evidence type="ECO:0000256" key="5">
    <source>
        <dbReference type="SAM" id="MobiDB-lite"/>
    </source>
</evidence>
<evidence type="ECO:0000256" key="4">
    <source>
        <dbReference type="ARBA" id="ARBA00045732"/>
    </source>
</evidence>
<dbReference type="InterPro" id="IPR031121">
    <property type="entry name" value="RIK/BLOM7"/>
</dbReference>
<comment type="function">
    <text evidence="4">RNA-binding protein involved in pre-mRNA splicing. Interacts with the PRP19C/Prp19 complex/NTC/Nineteen complex which is part of the spliceosome. Involved in regulating splice site selection. Binds preferentially RNA with A/C rich sequences and poly-C stretches.</text>
</comment>
<feature type="region of interest" description="Disordered" evidence="5">
    <location>
        <begin position="400"/>
        <end position="531"/>
    </location>
</feature>
<feature type="domain" description="ATP-dependent RNA helicase PRP5/DDX46/KHDC4 KH" evidence="7">
    <location>
        <begin position="127"/>
        <end position="209"/>
    </location>
</feature>
<feature type="region of interest" description="Disordered" evidence="5">
    <location>
        <begin position="1"/>
        <end position="64"/>
    </location>
</feature>
<protein>
    <recommendedName>
        <fullName evidence="2">KH homology domain-containing protein 4</fullName>
    </recommendedName>
    <alternativeName>
        <fullName evidence="3">Brings lots of money 7</fullName>
    </alternativeName>
</protein>
<evidence type="ECO:0000313" key="8">
    <source>
        <dbReference type="EMBL" id="CAB3258635.1"/>
    </source>
</evidence>
<dbReference type="Pfam" id="PF23469">
    <property type="entry name" value="KH_12"/>
    <property type="match status" value="1"/>
</dbReference>
<feature type="compositionally biased region" description="Polar residues" evidence="5">
    <location>
        <begin position="35"/>
        <end position="46"/>
    </location>
</feature>
<feature type="domain" description="KHDC4/BBP-like KH-domain type I" evidence="6">
    <location>
        <begin position="259"/>
        <end position="333"/>
    </location>
</feature>
<dbReference type="SUPFAM" id="SSF54791">
    <property type="entry name" value="Eukaryotic type KH-domain (KH-domain type I)"/>
    <property type="match status" value="1"/>
</dbReference>
<feature type="compositionally biased region" description="Basic and acidic residues" evidence="5">
    <location>
        <begin position="490"/>
        <end position="508"/>
    </location>
</feature>